<evidence type="ECO:0000313" key="5">
    <source>
        <dbReference type="EMBL" id="VEL11582.1"/>
    </source>
</evidence>
<dbReference type="AlphaFoldDB" id="A0A3S5BP42"/>
<dbReference type="GO" id="GO:0005886">
    <property type="term" value="C:plasma membrane"/>
    <property type="evidence" value="ECO:0007669"/>
    <property type="project" value="InterPro"/>
</dbReference>
<dbReference type="InterPro" id="IPR020894">
    <property type="entry name" value="Cadherin_CS"/>
</dbReference>
<name>A0A3S5BP42_9PLAT</name>
<proteinExistence type="predicted"/>
<dbReference type="PANTHER" id="PTHR24028">
    <property type="entry name" value="CADHERIN-87A"/>
    <property type="match status" value="1"/>
</dbReference>
<dbReference type="OrthoDB" id="6252479at2759"/>
<comment type="caution">
    <text evidence="5">The sequence shown here is derived from an EMBL/GenBank/DDBJ whole genome shotgun (WGS) entry which is preliminary data.</text>
</comment>
<dbReference type="EMBL" id="CAAALY010012241">
    <property type="protein sequence ID" value="VEL11582.1"/>
    <property type="molecule type" value="Genomic_DNA"/>
</dbReference>
<reference evidence="5" key="1">
    <citation type="submission" date="2018-11" db="EMBL/GenBank/DDBJ databases">
        <authorList>
            <consortium name="Pathogen Informatics"/>
        </authorList>
    </citation>
    <scope>NUCLEOTIDE SEQUENCE</scope>
</reference>
<evidence type="ECO:0000256" key="1">
    <source>
        <dbReference type="ARBA" id="ARBA00004370"/>
    </source>
</evidence>
<feature type="chain" id="PRO_5018530079" description="Cadherin domain-containing protein" evidence="4">
    <location>
        <begin position="23"/>
        <end position="253"/>
    </location>
</feature>
<organism evidence="5 6">
    <name type="scientific">Protopolystoma xenopodis</name>
    <dbReference type="NCBI Taxonomy" id="117903"/>
    <lineage>
        <taxon>Eukaryota</taxon>
        <taxon>Metazoa</taxon>
        <taxon>Spiralia</taxon>
        <taxon>Lophotrochozoa</taxon>
        <taxon>Platyhelminthes</taxon>
        <taxon>Monogenea</taxon>
        <taxon>Polyopisthocotylea</taxon>
        <taxon>Polystomatidea</taxon>
        <taxon>Polystomatidae</taxon>
        <taxon>Protopolystoma</taxon>
    </lineage>
</organism>
<dbReference type="InterPro" id="IPR050174">
    <property type="entry name" value="Protocadherin/Cadherin-CA"/>
</dbReference>
<protein>
    <recommendedName>
        <fullName evidence="7">Cadherin domain-containing protein</fullName>
    </recommendedName>
</protein>
<evidence type="ECO:0008006" key="7">
    <source>
        <dbReference type="Google" id="ProtNLM"/>
    </source>
</evidence>
<sequence>MKRQLLIAGLIILLGLAGELTGRLLETVSMYENSPLGSVLLDMDAALVRQGYPAPGENASIYAAQQEAFWPFTVSNYQIMLARPLDREAICQRQHLSETRPHLLASDISASAAASSLFRVATGNQARESEAELGQPEESRCPPGACCQLLHVNVEHRQTELPRAYFIRVAVLDENDNAPRFPSVDNPFALVPEDVPIGWRLDLPVAFDPDSRQFSIAQYRVDSWTQGNASHFRLVIADAQPDINTGLTKSEYP</sequence>
<evidence type="ECO:0000256" key="4">
    <source>
        <dbReference type="SAM" id="SignalP"/>
    </source>
</evidence>
<dbReference type="GO" id="GO:0005509">
    <property type="term" value="F:calcium ion binding"/>
    <property type="evidence" value="ECO:0007669"/>
    <property type="project" value="InterPro"/>
</dbReference>
<keyword evidence="2" id="KW-0472">Membrane</keyword>
<dbReference type="Proteomes" id="UP000784294">
    <property type="component" value="Unassembled WGS sequence"/>
</dbReference>
<evidence type="ECO:0000313" key="6">
    <source>
        <dbReference type="Proteomes" id="UP000784294"/>
    </source>
</evidence>
<dbReference type="GO" id="GO:0007155">
    <property type="term" value="P:cell adhesion"/>
    <property type="evidence" value="ECO:0007669"/>
    <property type="project" value="InterPro"/>
</dbReference>
<feature type="signal peptide" evidence="4">
    <location>
        <begin position="1"/>
        <end position="22"/>
    </location>
</feature>
<evidence type="ECO:0000256" key="3">
    <source>
        <dbReference type="ARBA" id="ARBA00023180"/>
    </source>
</evidence>
<dbReference type="InterPro" id="IPR015919">
    <property type="entry name" value="Cadherin-like_sf"/>
</dbReference>
<dbReference type="SUPFAM" id="SSF49313">
    <property type="entry name" value="Cadherin-like"/>
    <property type="match status" value="1"/>
</dbReference>
<dbReference type="PANTHER" id="PTHR24028:SF328">
    <property type="entry name" value="CADHERIN-3"/>
    <property type="match status" value="1"/>
</dbReference>
<dbReference type="Gene3D" id="2.60.40.60">
    <property type="entry name" value="Cadherins"/>
    <property type="match status" value="2"/>
</dbReference>
<keyword evidence="3" id="KW-0325">Glycoprotein</keyword>
<accession>A0A3S5BP42</accession>
<evidence type="ECO:0000256" key="2">
    <source>
        <dbReference type="ARBA" id="ARBA00023136"/>
    </source>
</evidence>
<keyword evidence="4" id="KW-0732">Signal</keyword>
<comment type="subcellular location">
    <subcellularLocation>
        <location evidence="1">Membrane</location>
    </subcellularLocation>
</comment>
<gene>
    <name evidence="5" type="ORF">PXEA_LOCUS5022</name>
</gene>
<dbReference type="PROSITE" id="PS00232">
    <property type="entry name" value="CADHERIN_1"/>
    <property type="match status" value="1"/>
</dbReference>
<keyword evidence="6" id="KW-1185">Reference proteome</keyword>